<keyword evidence="4 6" id="KW-0472">Membrane</keyword>
<dbReference type="PROSITE" id="PS50262">
    <property type="entry name" value="G_PROTEIN_RECEP_F1_2"/>
    <property type="match status" value="1"/>
</dbReference>
<feature type="transmembrane region" description="Helical" evidence="6">
    <location>
        <begin position="15"/>
        <end position="36"/>
    </location>
</feature>
<keyword evidence="3 6" id="KW-1133">Transmembrane helix</keyword>
<evidence type="ECO:0000256" key="2">
    <source>
        <dbReference type="ARBA" id="ARBA00022692"/>
    </source>
</evidence>
<name>A0A8C4QQY8_EPTBU</name>
<evidence type="ECO:0000256" key="5">
    <source>
        <dbReference type="SAM" id="MobiDB-lite"/>
    </source>
</evidence>
<keyword evidence="2 6" id="KW-0812">Transmembrane</keyword>
<evidence type="ECO:0000313" key="8">
    <source>
        <dbReference type="Ensembl" id="ENSEBUP00000018464.1"/>
    </source>
</evidence>
<feature type="transmembrane region" description="Helical" evidence="6">
    <location>
        <begin position="48"/>
        <end position="71"/>
    </location>
</feature>
<dbReference type="InterPro" id="IPR022347">
    <property type="entry name" value="GCR_153/162"/>
</dbReference>
<reference evidence="8" key="1">
    <citation type="submission" date="2025-08" db="UniProtKB">
        <authorList>
            <consortium name="Ensembl"/>
        </authorList>
    </citation>
    <scope>IDENTIFICATION</scope>
</reference>
<feature type="region of interest" description="Disordered" evidence="5">
    <location>
        <begin position="417"/>
        <end position="455"/>
    </location>
</feature>
<feature type="region of interest" description="Disordered" evidence="5">
    <location>
        <begin position="540"/>
        <end position="581"/>
    </location>
</feature>
<accession>A0A8C4QQY8</accession>
<protein>
    <submittedName>
        <fullName evidence="8">G protein-coupled receptor 162</fullName>
    </submittedName>
</protein>
<feature type="compositionally biased region" description="Polar residues" evidence="5">
    <location>
        <begin position="422"/>
        <end position="434"/>
    </location>
</feature>
<dbReference type="PANTHER" id="PTHR16518:SF6">
    <property type="entry name" value="G-PROTEIN COUPLED RECEPTOR 162-RELATED"/>
    <property type="match status" value="1"/>
</dbReference>
<dbReference type="GeneTree" id="ENSGT00390000017213"/>
<dbReference type="AlphaFoldDB" id="A0A8C4QQY8"/>
<feature type="domain" description="G-protein coupled receptors family 1 profile" evidence="7">
    <location>
        <begin position="28"/>
        <end position="165"/>
    </location>
</feature>
<dbReference type="InterPro" id="IPR000276">
    <property type="entry name" value="GPCR_Rhodpsn"/>
</dbReference>
<comment type="subcellular location">
    <subcellularLocation>
        <location evidence="1">Membrane</location>
    </subcellularLocation>
</comment>
<evidence type="ECO:0000256" key="6">
    <source>
        <dbReference type="SAM" id="Phobius"/>
    </source>
</evidence>
<organism evidence="8 9">
    <name type="scientific">Eptatretus burgeri</name>
    <name type="common">Inshore hagfish</name>
    <dbReference type="NCBI Taxonomy" id="7764"/>
    <lineage>
        <taxon>Eukaryota</taxon>
        <taxon>Metazoa</taxon>
        <taxon>Chordata</taxon>
        <taxon>Craniata</taxon>
        <taxon>Vertebrata</taxon>
        <taxon>Cyclostomata</taxon>
        <taxon>Myxini</taxon>
        <taxon>Myxiniformes</taxon>
        <taxon>Myxinidae</taxon>
        <taxon>Eptatretinae</taxon>
        <taxon>Eptatretus</taxon>
    </lineage>
</organism>
<dbReference type="GO" id="GO:0004930">
    <property type="term" value="F:G protein-coupled receptor activity"/>
    <property type="evidence" value="ECO:0007669"/>
    <property type="project" value="InterPro"/>
</dbReference>
<dbReference type="Proteomes" id="UP000694388">
    <property type="component" value="Unplaced"/>
</dbReference>
<evidence type="ECO:0000256" key="1">
    <source>
        <dbReference type="ARBA" id="ARBA00004370"/>
    </source>
</evidence>
<feature type="transmembrane region" description="Helical" evidence="6">
    <location>
        <begin position="246"/>
        <end position="268"/>
    </location>
</feature>
<dbReference type="InterPro" id="IPR017452">
    <property type="entry name" value="GPCR_Rhodpsn_7TM"/>
</dbReference>
<feature type="transmembrane region" description="Helical" evidence="6">
    <location>
        <begin position="172"/>
        <end position="200"/>
    </location>
</feature>
<dbReference type="Ensembl" id="ENSEBUT00000019040.1">
    <property type="protein sequence ID" value="ENSEBUP00000018464.1"/>
    <property type="gene ID" value="ENSEBUG00000011529.1"/>
</dbReference>
<dbReference type="PRINTS" id="PR01991">
    <property type="entry name" value="GPR153GPR162"/>
</dbReference>
<dbReference type="GO" id="GO:0016020">
    <property type="term" value="C:membrane"/>
    <property type="evidence" value="ECO:0007669"/>
    <property type="project" value="UniProtKB-SubCell"/>
</dbReference>
<feature type="transmembrane region" description="Helical" evidence="6">
    <location>
        <begin position="131"/>
        <end position="152"/>
    </location>
</feature>
<feature type="compositionally biased region" description="Polar residues" evidence="5">
    <location>
        <begin position="564"/>
        <end position="581"/>
    </location>
</feature>
<evidence type="ECO:0000256" key="4">
    <source>
        <dbReference type="ARBA" id="ARBA00023136"/>
    </source>
</evidence>
<reference evidence="8" key="2">
    <citation type="submission" date="2025-09" db="UniProtKB">
        <authorList>
            <consortium name="Ensembl"/>
        </authorList>
    </citation>
    <scope>IDENTIFICATION</scope>
</reference>
<sequence>MPVSPNDGGNMYENAVSWLVCALLAIIANSWTIFSISAKQKKWKALEFLLCTLAGTHILTAIVPLIMFSVINLRKSTPPYDWSEGLCKVFVSSFYTLALVTCFTVASLAYHRMWMVRWPVNYRLCNTRKQAVQAIMGIWTVSFILSTLPAVGWHDTSERFYTHNCQFLVTKIGLGFGACFLTLQGGSVAMGLSCAAITLYHTFHPGARQAVEKKALNVPTIIVEDTTGKRRSSVDGSEPLHTSLQITYLISIIVFFYNSLTGIPMLVISFMSLRQASQTAWMVLAMIWCATTPLLMLPLSLVLSGRYRASCATIWSHCATLLASDEADEGVKANGGCTHDGSYCSSSHSGPAKEHAAPPHFIPETVPLRNLQSMFPEGKQFLQVMRGIPRSRHFSHEEVDGWPPVLPAFSKRRTSIEEASVPLSSHASPTSSKHPQCKSRVSEGSTPGCSARRHSEGGCSTGRLAVLKTLSLDYGSEDTFFTLDEIISYIDETPAPSPNISPPRQPIPGDSLVSCSASQSRSCKEARRSPGRSFFTVCSSGSGTGGWIRGKRSEQPLRNGDCDSLSQTTEGQSDANSKPAR</sequence>
<dbReference type="Gene3D" id="1.20.1070.10">
    <property type="entry name" value="Rhodopsin 7-helix transmembrane proteins"/>
    <property type="match status" value="1"/>
</dbReference>
<dbReference type="SUPFAM" id="SSF81321">
    <property type="entry name" value="Family A G protein-coupled receptor-like"/>
    <property type="match status" value="1"/>
</dbReference>
<dbReference type="PANTHER" id="PTHR16518">
    <property type="entry name" value="G-PROTEIN COUPLED RECEPTOR 153, 162"/>
    <property type="match status" value="1"/>
</dbReference>
<keyword evidence="9" id="KW-1185">Reference proteome</keyword>
<feature type="transmembrane region" description="Helical" evidence="6">
    <location>
        <begin position="91"/>
        <end position="110"/>
    </location>
</feature>
<evidence type="ECO:0000256" key="3">
    <source>
        <dbReference type="ARBA" id="ARBA00022989"/>
    </source>
</evidence>
<dbReference type="Pfam" id="PF00001">
    <property type="entry name" value="7tm_1"/>
    <property type="match status" value="1"/>
</dbReference>
<evidence type="ECO:0000313" key="9">
    <source>
        <dbReference type="Proteomes" id="UP000694388"/>
    </source>
</evidence>
<feature type="transmembrane region" description="Helical" evidence="6">
    <location>
        <begin position="280"/>
        <end position="303"/>
    </location>
</feature>
<evidence type="ECO:0000259" key="7">
    <source>
        <dbReference type="PROSITE" id="PS50262"/>
    </source>
</evidence>
<proteinExistence type="predicted"/>